<evidence type="ECO:0000313" key="4">
    <source>
        <dbReference type="Proteomes" id="UP000006727"/>
    </source>
</evidence>
<reference evidence="2 4" key="2">
    <citation type="journal article" date="2018" name="Plant J.">
        <title>The Physcomitrella patens chromosome-scale assembly reveals moss genome structure and evolution.</title>
        <authorList>
            <person name="Lang D."/>
            <person name="Ullrich K.K."/>
            <person name="Murat F."/>
            <person name="Fuchs J."/>
            <person name="Jenkins J."/>
            <person name="Haas F.B."/>
            <person name="Piednoel M."/>
            <person name="Gundlach H."/>
            <person name="Van Bel M."/>
            <person name="Meyberg R."/>
            <person name="Vives C."/>
            <person name="Morata J."/>
            <person name="Symeonidi A."/>
            <person name="Hiss M."/>
            <person name="Muchero W."/>
            <person name="Kamisugi Y."/>
            <person name="Saleh O."/>
            <person name="Blanc G."/>
            <person name="Decker E.L."/>
            <person name="van Gessel N."/>
            <person name="Grimwood J."/>
            <person name="Hayes R.D."/>
            <person name="Graham S.W."/>
            <person name="Gunter L.E."/>
            <person name="McDaniel S.F."/>
            <person name="Hoernstein S.N.W."/>
            <person name="Larsson A."/>
            <person name="Li F.W."/>
            <person name="Perroud P.F."/>
            <person name="Phillips J."/>
            <person name="Ranjan P."/>
            <person name="Rokshar D.S."/>
            <person name="Rothfels C.J."/>
            <person name="Schneider L."/>
            <person name="Shu S."/>
            <person name="Stevenson D.W."/>
            <person name="Thummler F."/>
            <person name="Tillich M."/>
            <person name="Villarreal Aguilar J.C."/>
            <person name="Widiez T."/>
            <person name="Wong G.K."/>
            <person name="Wymore A."/>
            <person name="Zhang Y."/>
            <person name="Zimmer A.D."/>
            <person name="Quatrano R.S."/>
            <person name="Mayer K.F.X."/>
            <person name="Goodstein D."/>
            <person name="Casacuberta J.M."/>
            <person name="Vandepoele K."/>
            <person name="Reski R."/>
            <person name="Cuming A.C."/>
            <person name="Tuskan G.A."/>
            <person name="Maumus F."/>
            <person name="Salse J."/>
            <person name="Schmutz J."/>
            <person name="Rensing S.A."/>
        </authorList>
    </citation>
    <scope>NUCLEOTIDE SEQUENCE [LARGE SCALE GENOMIC DNA]</scope>
    <source>
        <strain evidence="3 4">cv. Gransden 2004</strain>
    </source>
</reference>
<dbReference type="EMBL" id="ABEU02000012">
    <property type="protein sequence ID" value="PNR43864.1"/>
    <property type="molecule type" value="Genomic_DNA"/>
</dbReference>
<dbReference type="Gramene" id="Pp3c12_13941V3.1">
    <property type="protein sequence ID" value="PAC:32974073.CDS.1"/>
    <property type="gene ID" value="Pp3c12_13941"/>
</dbReference>
<reference evidence="2 4" key="1">
    <citation type="journal article" date="2008" name="Science">
        <title>The Physcomitrella genome reveals evolutionary insights into the conquest of land by plants.</title>
        <authorList>
            <person name="Rensing S."/>
            <person name="Lang D."/>
            <person name="Zimmer A."/>
            <person name="Terry A."/>
            <person name="Salamov A."/>
            <person name="Shapiro H."/>
            <person name="Nishiyama T."/>
            <person name="Perroud P.-F."/>
            <person name="Lindquist E."/>
            <person name="Kamisugi Y."/>
            <person name="Tanahashi T."/>
            <person name="Sakakibara K."/>
            <person name="Fujita T."/>
            <person name="Oishi K."/>
            <person name="Shin-I T."/>
            <person name="Kuroki Y."/>
            <person name="Toyoda A."/>
            <person name="Suzuki Y."/>
            <person name="Hashimoto A."/>
            <person name="Yamaguchi K."/>
            <person name="Sugano A."/>
            <person name="Kohara Y."/>
            <person name="Fujiyama A."/>
            <person name="Anterola A."/>
            <person name="Aoki S."/>
            <person name="Ashton N."/>
            <person name="Barbazuk W.B."/>
            <person name="Barker E."/>
            <person name="Bennetzen J."/>
            <person name="Bezanilla M."/>
            <person name="Blankenship R."/>
            <person name="Cho S.H."/>
            <person name="Dutcher S."/>
            <person name="Estelle M."/>
            <person name="Fawcett J.A."/>
            <person name="Gundlach H."/>
            <person name="Hanada K."/>
            <person name="Heyl A."/>
            <person name="Hicks K.A."/>
            <person name="Hugh J."/>
            <person name="Lohr M."/>
            <person name="Mayer K."/>
            <person name="Melkozernov A."/>
            <person name="Murata T."/>
            <person name="Nelson D."/>
            <person name="Pils B."/>
            <person name="Prigge M."/>
            <person name="Reiss B."/>
            <person name="Renner T."/>
            <person name="Rombauts S."/>
            <person name="Rushton P."/>
            <person name="Sanderfoot A."/>
            <person name="Schween G."/>
            <person name="Shiu S.-H."/>
            <person name="Stueber K."/>
            <person name="Theodoulou F.L."/>
            <person name="Tu H."/>
            <person name="Van de Peer Y."/>
            <person name="Verrier P.J."/>
            <person name="Waters E."/>
            <person name="Wood A."/>
            <person name="Yang L."/>
            <person name="Cove D."/>
            <person name="Cuming A."/>
            <person name="Hasebe M."/>
            <person name="Lucas S."/>
            <person name="Mishler D.B."/>
            <person name="Reski R."/>
            <person name="Grigoriev I."/>
            <person name="Quatrano R.S."/>
            <person name="Boore J.L."/>
        </authorList>
    </citation>
    <scope>NUCLEOTIDE SEQUENCE [LARGE SCALE GENOMIC DNA]</scope>
    <source>
        <strain evidence="3 4">cv. Gransden 2004</strain>
    </source>
</reference>
<feature type="region of interest" description="Disordered" evidence="1">
    <location>
        <begin position="74"/>
        <end position="97"/>
    </location>
</feature>
<dbReference type="InParanoid" id="A0A2K1JQP7"/>
<gene>
    <name evidence="2" type="ORF">PHYPA_016247</name>
</gene>
<dbReference type="EnsemblPlants" id="Pp3c12_13941V3.1">
    <property type="protein sequence ID" value="PAC:32974073.CDS.1"/>
    <property type="gene ID" value="Pp3c12_13941"/>
</dbReference>
<feature type="region of interest" description="Disordered" evidence="1">
    <location>
        <begin position="1"/>
        <end position="23"/>
    </location>
</feature>
<evidence type="ECO:0000313" key="3">
    <source>
        <dbReference type="EnsemblPlants" id="PAC:32974073.CDS.1"/>
    </source>
</evidence>
<name>A0A2K1JQP7_PHYPA</name>
<organism evidence="2">
    <name type="scientific">Physcomitrium patens</name>
    <name type="common">Spreading-leaved earth moss</name>
    <name type="synonym">Physcomitrella patens</name>
    <dbReference type="NCBI Taxonomy" id="3218"/>
    <lineage>
        <taxon>Eukaryota</taxon>
        <taxon>Viridiplantae</taxon>
        <taxon>Streptophyta</taxon>
        <taxon>Embryophyta</taxon>
        <taxon>Bryophyta</taxon>
        <taxon>Bryophytina</taxon>
        <taxon>Bryopsida</taxon>
        <taxon>Funariidae</taxon>
        <taxon>Funariales</taxon>
        <taxon>Funariaceae</taxon>
        <taxon>Physcomitrium</taxon>
    </lineage>
</organism>
<keyword evidence="4" id="KW-1185">Reference proteome</keyword>
<proteinExistence type="predicted"/>
<dbReference type="AlphaFoldDB" id="A0A2K1JQP7"/>
<dbReference type="Proteomes" id="UP000006727">
    <property type="component" value="Chromosome 12"/>
</dbReference>
<protein>
    <submittedName>
        <fullName evidence="2 3">Uncharacterized protein</fullName>
    </submittedName>
</protein>
<evidence type="ECO:0000313" key="2">
    <source>
        <dbReference type="EMBL" id="PNR43864.1"/>
    </source>
</evidence>
<reference evidence="3" key="3">
    <citation type="submission" date="2020-12" db="UniProtKB">
        <authorList>
            <consortium name="EnsemblPlants"/>
        </authorList>
    </citation>
    <scope>IDENTIFICATION</scope>
</reference>
<evidence type="ECO:0000256" key="1">
    <source>
        <dbReference type="SAM" id="MobiDB-lite"/>
    </source>
</evidence>
<accession>A0A2K1JQP7</accession>
<sequence>MTQPPAKKYLPQFPLPGGTTQGSHTLYRTSKADFEIGSKIWQQSITPMTLTTSPSDVQLQPLSRSLFLITDRRAHGLSNPRTPPEVDAQAVSTIDGN</sequence>